<proteinExistence type="predicted"/>
<feature type="region of interest" description="Disordered" evidence="9">
    <location>
        <begin position="415"/>
        <end position="444"/>
    </location>
</feature>
<dbReference type="Gene3D" id="3.30.565.10">
    <property type="entry name" value="Histidine kinase-like ATPase, C-terminal domain"/>
    <property type="match status" value="1"/>
</dbReference>
<accession>A0A372M1K9</accession>
<keyword evidence="5" id="KW-0547">Nucleotide-binding</keyword>
<dbReference type="Gene3D" id="1.20.5.1930">
    <property type="match status" value="1"/>
</dbReference>
<evidence type="ECO:0000256" key="8">
    <source>
        <dbReference type="ARBA" id="ARBA00023012"/>
    </source>
</evidence>
<feature type="compositionally biased region" description="Basic and acidic residues" evidence="9">
    <location>
        <begin position="263"/>
        <end position="272"/>
    </location>
</feature>
<evidence type="ECO:0000259" key="12">
    <source>
        <dbReference type="Pfam" id="PF07730"/>
    </source>
</evidence>
<feature type="compositionally biased region" description="Basic and acidic residues" evidence="9">
    <location>
        <begin position="435"/>
        <end position="444"/>
    </location>
</feature>
<dbReference type="InterPro" id="IPR011712">
    <property type="entry name" value="Sig_transdc_His_kin_sub3_dim/P"/>
</dbReference>
<dbReference type="RefSeq" id="WP_128557574.1">
    <property type="nucleotide sequence ID" value="NZ_QUAK01000112.1"/>
</dbReference>
<dbReference type="CDD" id="cd16917">
    <property type="entry name" value="HATPase_UhpB-NarQ-NarX-like"/>
    <property type="match status" value="1"/>
</dbReference>
<evidence type="ECO:0000313" key="14">
    <source>
        <dbReference type="Proteomes" id="UP000263094"/>
    </source>
</evidence>
<dbReference type="InterPro" id="IPR050482">
    <property type="entry name" value="Sensor_HK_TwoCompSys"/>
</dbReference>
<keyword evidence="14" id="KW-1185">Reference proteome</keyword>
<evidence type="ECO:0000256" key="3">
    <source>
        <dbReference type="ARBA" id="ARBA00022553"/>
    </source>
</evidence>
<dbReference type="InterPro" id="IPR003594">
    <property type="entry name" value="HATPase_dom"/>
</dbReference>
<protein>
    <recommendedName>
        <fullName evidence="2">histidine kinase</fullName>
        <ecNumber evidence="2">2.7.13.3</ecNumber>
    </recommendedName>
</protein>
<dbReference type="EC" id="2.7.13.3" evidence="2"/>
<dbReference type="GO" id="GO:0046983">
    <property type="term" value="F:protein dimerization activity"/>
    <property type="evidence" value="ECO:0007669"/>
    <property type="project" value="InterPro"/>
</dbReference>
<dbReference type="GO" id="GO:0005524">
    <property type="term" value="F:ATP binding"/>
    <property type="evidence" value="ECO:0007669"/>
    <property type="project" value="UniProtKB-KW"/>
</dbReference>
<evidence type="ECO:0000256" key="1">
    <source>
        <dbReference type="ARBA" id="ARBA00000085"/>
    </source>
</evidence>
<feature type="transmembrane region" description="Helical" evidence="10">
    <location>
        <begin position="53"/>
        <end position="71"/>
    </location>
</feature>
<keyword evidence="3" id="KW-0597">Phosphoprotein</keyword>
<dbReference type="GO" id="GO:0016020">
    <property type="term" value="C:membrane"/>
    <property type="evidence" value="ECO:0007669"/>
    <property type="project" value="InterPro"/>
</dbReference>
<feature type="domain" description="Histidine kinase/HSP90-like ATPase" evidence="11">
    <location>
        <begin position="325"/>
        <end position="417"/>
    </location>
</feature>
<dbReference type="PANTHER" id="PTHR24421">
    <property type="entry name" value="NITRATE/NITRITE SENSOR PROTEIN NARX-RELATED"/>
    <property type="match status" value="1"/>
</dbReference>
<organism evidence="13 14">
    <name type="scientific">Streptomyces triticagri</name>
    <dbReference type="NCBI Taxonomy" id="2293568"/>
    <lineage>
        <taxon>Bacteria</taxon>
        <taxon>Bacillati</taxon>
        <taxon>Actinomycetota</taxon>
        <taxon>Actinomycetes</taxon>
        <taxon>Kitasatosporales</taxon>
        <taxon>Streptomycetaceae</taxon>
        <taxon>Streptomyces</taxon>
    </lineage>
</organism>
<dbReference type="EMBL" id="QUAK01000112">
    <property type="protein sequence ID" value="RFU84808.1"/>
    <property type="molecule type" value="Genomic_DNA"/>
</dbReference>
<evidence type="ECO:0000256" key="9">
    <source>
        <dbReference type="SAM" id="MobiDB-lite"/>
    </source>
</evidence>
<evidence type="ECO:0000256" key="7">
    <source>
        <dbReference type="ARBA" id="ARBA00022840"/>
    </source>
</evidence>
<dbReference type="Pfam" id="PF07730">
    <property type="entry name" value="HisKA_3"/>
    <property type="match status" value="1"/>
</dbReference>
<evidence type="ECO:0000313" key="13">
    <source>
        <dbReference type="EMBL" id="RFU84808.1"/>
    </source>
</evidence>
<evidence type="ECO:0000256" key="5">
    <source>
        <dbReference type="ARBA" id="ARBA00022741"/>
    </source>
</evidence>
<evidence type="ECO:0000256" key="6">
    <source>
        <dbReference type="ARBA" id="ARBA00022777"/>
    </source>
</evidence>
<gene>
    <name evidence="13" type="ORF">DY218_20670</name>
</gene>
<keyword evidence="6 13" id="KW-0418">Kinase</keyword>
<comment type="caution">
    <text evidence="13">The sequence shown here is derived from an EMBL/GenBank/DDBJ whole genome shotgun (WGS) entry which is preliminary data.</text>
</comment>
<evidence type="ECO:0000256" key="4">
    <source>
        <dbReference type="ARBA" id="ARBA00022679"/>
    </source>
</evidence>
<evidence type="ECO:0000256" key="10">
    <source>
        <dbReference type="SAM" id="Phobius"/>
    </source>
</evidence>
<comment type="catalytic activity">
    <reaction evidence="1">
        <text>ATP + protein L-histidine = ADP + protein N-phospho-L-histidine.</text>
        <dbReference type="EC" id="2.7.13.3"/>
    </reaction>
</comment>
<keyword evidence="10" id="KW-0812">Transmembrane</keyword>
<feature type="transmembrane region" description="Helical" evidence="10">
    <location>
        <begin position="20"/>
        <end position="41"/>
    </location>
</feature>
<dbReference type="InterPro" id="IPR036890">
    <property type="entry name" value="HATPase_C_sf"/>
</dbReference>
<feature type="transmembrane region" description="Helical" evidence="10">
    <location>
        <begin position="122"/>
        <end position="145"/>
    </location>
</feature>
<feature type="transmembrane region" description="Helical" evidence="10">
    <location>
        <begin position="157"/>
        <end position="174"/>
    </location>
</feature>
<feature type="domain" description="Signal transduction histidine kinase subgroup 3 dimerisation and phosphoacceptor" evidence="12">
    <location>
        <begin position="199"/>
        <end position="265"/>
    </location>
</feature>
<dbReference type="Proteomes" id="UP000263094">
    <property type="component" value="Unassembled WGS sequence"/>
</dbReference>
<dbReference type="PANTHER" id="PTHR24421:SF10">
    <property type="entry name" value="NITRATE_NITRITE SENSOR PROTEIN NARQ"/>
    <property type="match status" value="1"/>
</dbReference>
<name>A0A372M1K9_9ACTN</name>
<feature type="transmembrane region" description="Helical" evidence="10">
    <location>
        <begin position="76"/>
        <end position="93"/>
    </location>
</feature>
<dbReference type="SUPFAM" id="SSF55874">
    <property type="entry name" value="ATPase domain of HSP90 chaperone/DNA topoisomerase II/histidine kinase"/>
    <property type="match status" value="1"/>
</dbReference>
<keyword evidence="8" id="KW-0902">Two-component regulatory system</keyword>
<evidence type="ECO:0000259" key="11">
    <source>
        <dbReference type="Pfam" id="PF02518"/>
    </source>
</evidence>
<keyword evidence="4" id="KW-0808">Transferase</keyword>
<keyword evidence="10" id="KW-0472">Membrane</keyword>
<dbReference type="AlphaFoldDB" id="A0A372M1K9"/>
<feature type="region of interest" description="Disordered" evidence="9">
    <location>
        <begin position="262"/>
        <end position="285"/>
    </location>
</feature>
<dbReference type="OrthoDB" id="227596at2"/>
<reference evidence="13 14" key="1">
    <citation type="submission" date="2018-08" db="EMBL/GenBank/DDBJ databases">
        <title>Isolation, diversity and antifungal activity of Actinobacteria from wheat.</title>
        <authorList>
            <person name="Han C."/>
        </authorList>
    </citation>
    <scope>NUCLEOTIDE SEQUENCE [LARGE SCALE GENOMIC DNA]</scope>
    <source>
        <strain evidence="13 14">NEAU-YY421</strain>
    </source>
</reference>
<keyword evidence="10" id="KW-1133">Transmembrane helix</keyword>
<evidence type="ECO:0000256" key="2">
    <source>
        <dbReference type="ARBA" id="ARBA00012438"/>
    </source>
</evidence>
<dbReference type="GO" id="GO:0000155">
    <property type="term" value="F:phosphorelay sensor kinase activity"/>
    <property type="evidence" value="ECO:0007669"/>
    <property type="project" value="InterPro"/>
</dbReference>
<feature type="transmembrane region" description="Helical" evidence="10">
    <location>
        <begin position="99"/>
        <end position="115"/>
    </location>
</feature>
<keyword evidence="7" id="KW-0067">ATP-binding</keyword>
<sequence>MPTTPAPPLFRRISPGAWTACLWCAYTLVSVRAFLGIPLMPHSPERTPAPYDWALLAVATAVAVVAATRLLRRMPLLAFALLLTATFAATIAVDEAEIAVPHVLAVMVAFGAIVADCRRAVWGAASVLALGLVPAYALTRIALGLPLEYSGTLGSSWSSWGFYATVAAAAWLVGNSVRQSRDHAEKVRAEAAERAVAEERLRIARELHDMVAHSIGVIALQAGAARRVIDSRPGDAREALCSIETTGRETLSGLRRMLGALRTAEHRPREPDGDGGGGLPPEAPAADGVGLADLARLAETTTACGVRVDIRQYGTERPLPPEVDRAAYRIVQEAVTNVVRHADCASCRVTVEYGAGSLAVEVVDAGRGLGSGPAHRVAVHGYGIVGMRERVALLDGEFSAGRRAGGGFRVSAVLPLPPGADGPPAHEGGALAGPEGRRRPEGVR</sequence>
<dbReference type="Pfam" id="PF02518">
    <property type="entry name" value="HATPase_c"/>
    <property type="match status" value="1"/>
</dbReference>